<evidence type="ECO:0000256" key="4">
    <source>
        <dbReference type="SAM" id="MobiDB-lite"/>
    </source>
</evidence>
<dbReference type="InterPro" id="IPR022233">
    <property type="entry name" value="TRAPPC10/Trs130_C"/>
</dbReference>
<sequence>MEQPFSTSKVTVEFFDPHQVYKLIEPGLIPRLPLKNLHWQSHAGPLRSIDTLHVELVESGSDATPPTTANPLQRTDSVASRDDGFQTQTVGGRAGSVEPAEATAAPARPAARKQRHQIPGLRRTPYLKVLFVRIDDNDSYKSTVRAEIKEWVKAHTPGKDSLKKSSKQEKHDAFEWLIVHVVIPNTVASTQPRISRSETSTGEKSSASIWKSSSSTIWERLRTDFNKSSSVDRVSQIRIGINDVPYDILPRVVPAVPSGYQETPEDTKNAWQDLVNKLKSQILSSFDMRVTQYEEDIKEKDSQRPLPGWNFCTFFMLKEGLARGFESVGLVDDALVGYDELTVGLDSVVQEQAIAGSAEEHGGALLPFTDDLKKVAEGALASLSENGDVEAVDLEGHDDEAVNEIAISSTKKPYRDMILANNVSVFDFRCYIFSRQISLLLRLGNAWSTQEELLAKLKEQQESVLHGVAPRHPPPSTAEDPEKLDMLAEICRRTLEFIPALSQVMRKDIMCAMAEEQEASKGEEQKPTALVPILLEVIDNIVASFAFSVAQQILAQTSTKALPIPPSTLAPNDGQEQKSSIPEPKTMMHPARHSSLNPRPQSRQPPSPGVFPGPGAPELPKQASQFMKPGLEDLAARRAELYALSRNILEERGRERNWNGGWPDVPVLGAASLEDLQDVNLHGDQSGERGEEKGGDETDAEGSDKENGVEERAPCIAGLGNRLIKTALDSKEDFYRLYETLTDKALRHYTIASHNHSVQGHMADLAVLKFHLGDFNSAAAYFYQATPFFGEYCWSLLELSMLCMYAKCLKELDRHDEYVRAVLKLLSKAASAERERLEERSSLRLGPGVHDEYPESLAVKGFLDDILPIAKSITNQEFRVPLAKFLYSMEIQGSPEYHDQKDSFSLSLKLRSLIPDDLPIEKAKIRLSGPREIWVETTDVKVIKPGMNTIKLDSCVIVPGNYNIDRVHFYTSNLILHFEKDANSAPHQSSELLKNPHVVLFQRANALDISLGATRQLTLDKNTNLDLVLRSGWNQIKSCEIRVRAATGGLRLLMHEARIVGSSIGFTKPPDHAIFSFGEMSRDTAVTIRFPITLESDVPYVSVKVEVFFATEHGSFTFAKTPTVPIALALGVNVQDVFKHKALFSKFTVSTATNSPMRLFTSELIQSDAYDSSFGLPPDGPVLIFPKQPASLLYKIRRKPNSVIGPKTKKTMYLKLLYSVLQQEIDNQIEETLFGDLKETNLGPYSRPLLATVLSHVHASLTGHDLERASLMGELPTGFLADIRWARFFTGIGNVLGTHDDAASKIAEFILGWQRKHSQLEIPTPDEDSSCVREILIAVDIPPITIVHTADIRLQSPAKPHGVAVPPGAAEVVSMNQLLPAVLHLRWTRLWDTTGRPPQDLEFSYEVTAPAENWLVGGRRKGHFVIPGVDPDDRDAEVPLESTPDTEADIPLLLSPLREGWLPYPQVDIREVKSEDGSGIVVASHGHCETDFRNLGETVRVVQDRERVTLSLDSSGPGGGPLILDSETRESEGRVLL</sequence>
<organism evidence="8 9">
    <name type="scientific">Zalerion maritima</name>
    <dbReference type="NCBI Taxonomy" id="339359"/>
    <lineage>
        <taxon>Eukaryota</taxon>
        <taxon>Fungi</taxon>
        <taxon>Dikarya</taxon>
        <taxon>Ascomycota</taxon>
        <taxon>Pezizomycotina</taxon>
        <taxon>Sordariomycetes</taxon>
        <taxon>Lulworthiomycetidae</taxon>
        <taxon>Lulworthiales</taxon>
        <taxon>Lulworthiaceae</taxon>
        <taxon>Zalerion</taxon>
    </lineage>
</organism>
<proteinExistence type="predicted"/>
<dbReference type="Pfam" id="PF23036">
    <property type="entry name" value="TRAPPC10_1st"/>
    <property type="match status" value="2"/>
</dbReference>
<dbReference type="PANTHER" id="PTHR13251:SF3">
    <property type="entry name" value="TRAFFICKING PROTEIN PARTICLE COMPLEX SUBUNIT 10"/>
    <property type="match status" value="1"/>
</dbReference>
<dbReference type="EMBL" id="JAKWBI020000321">
    <property type="protein sequence ID" value="KAJ2896636.1"/>
    <property type="molecule type" value="Genomic_DNA"/>
</dbReference>
<feature type="region of interest" description="Disordered" evidence="4">
    <location>
        <begin position="1510"/>
        <end position="1537"/>
    </location>
</feature>
<name>A0AAD5RKT6_9PEZI</name>
<comment type="subcellular location">
    <subcellularLocation>
        <location evidence="1">Golgi apparatus</location>
    </subcellularLocation>
</comment>
<keyword evidence="9" id="KW-1185">Reference proteome</keyword>
<keyword evidence="2" id="KW-0813">Transport</keyword>
<gene>
    <name evidence="8" type="ORF">MKZ38_005394</name>
</gene>
<feature type="region of interest" description="Disordered" evidence="4">
    <location>
        <begin position="59"/>
        <end position="116"/>
    </location>
</feature>
<dbReference type="GO" id="GO:1990071">
    <property type="term" value="C:TRAPPII protein complex"/>
    <property type="evidence" value="ECO:0007669"/>
    <property type="project" value="InterPro"/>
</dbReference>
<keyword evidence="3" id="KW-0333">Golgi apparatus</keyword>
<dbReference type="InterPro" id="IPR056913">
    <property type="entry name" value="TRAPPC10/Trs130_N"/>
</dbReference>
<dbReference type="Proteomes" id="UP001201980">
    <property type="component" value="Unassembled WGS sequence"/>
</dbReference>
<feature type="domain" description="TRAPPC10/Trs130 C-terminal" evidence="5">
    <location>
        <begin position="1339"/>
        <end position="1502"/>
    </location>
</feature>
<evidence type="ECO:0000256" key="1">
    <source>
        <dbReference type="ARBA" id="ARBA00004555"/>
    </source>
</evidence>
<dbReference type="Pfam" id="PF12584">
    <property type="entry name" value="TRAPPC10"/>
    <property type="match status" value="1"/>
</dbReference>
<dbReference type="Pfam" id="PF24965">
    <property type="entry name" value="TRS130_4HB"/>
    <property type="match status" value="1"/>
</dbReference>
<feature type="compositionally biased region" description="Polar residues" evidence="4">
    <location>
        <begin position="61"/>
        <end position="78"/>
    </location>
</feature>
<feature type="domain" description="DUF7077" evidence="7">
    <location>
        <begin position="1005"/>
        <end position="1125"/>
    </location>
</feature>
<protein>
    <recommendedName>
        <fullName evidence="10">Trafficking protein particle complex subunit 10</fullName>
    </recommendedName>
</protein>
<feature type="domain" description="TRAPPC10/Trs130 N-terminal" evidence="6">
    <location>
        <begin position="106"/>
        <end position="237"/>
    </location>
</feature>
<evidence type="ECO:0000256" key="2">
    <source>
        <dbReference type="ARBA" id="ARBA00022448"/>
    </source>
</evidence>
<feature type="region of interest" description="Disordered" evidence="4">
    <location>
        <begin position="562"/>
        <end position="622"/>
    </location>
</feature>
<evidence type="ECO:0000256" key="3">
    <source>
        <dbReference type="ARBA" id="ARBA00023034"/>
    </source>
</evidence>
<evidence type="ECO:0000259" key="7">
    <source>
        <dbReference type="Pfam" id="PF23274"/>
    </source>
</evidence>
<feature type="compositionally biased region" description="Pro residues" evidence="4">
    <location>
        <begin position="603"/>
        <end position="617"/>
    </location>
</feature>
<evidence type="ECO:0000313" key="9">
    <source>
        <dbReference type="Proteomes" id="UP001201980"/>
    </source>
</evidence>
<feature type="region of interest" description="Disordered" evidence="4">
    <location>
        <begin position="681"/>
        <end position="711"/>
    </location>
</feature>
<dbReference type="InterPro" id="IPR055505">
    <property type="entry name" value="DUF7077"/>
</dbReference>
<dbReference type="InterPro" id="IPR045126">
    <property type="entry name" value="TRAPPC10/Trs130"/>
</dbReference>
<evidence type="ECO:0000313" key="8">
    <source>
        <dbReference type="EMBL" id="KAJ2896636.1"/>
    </source>
</evidence>
<feature type="compositionally biased region" description="Basic and acidic residues" evidence="4">
    <location>
        <begin position="1526"/>
        <end position="1537"/>
    </location>
</feature>
<dbReference type="GO" id="GO:0006891">
    <property type="term" value="P:intra-Golgi vesicle-mediated transport"/>
    <property type="evidence" value="ECO:0007669"/>
    <property type="project" value="TreeGrafter"/>
</dbReference>
<feature type="compositionally biased region" description="Basic and acidic residues" evidence="4">
    <location>
        <begin position="685"/>
        <end position="711"/>
    </location>
</feature>
<feature type="compositionally biased region" description="Low complexity" evidence="4">
    <location>
        <begin position="98"/>
        <end position="109"/>
    </location>
</feature>
<accession>A0AAD5RKT6</accession>
<reference evidence="8" key="1">
    <citation type="submission" date="2022-07" db="EMBL/GenBank/DDBJ databases">
        <title>Draft genome sequence of Zalerion maritima ATCC 34329, a (micro)plastics degrading marine fungus.</title>
        <authorList>
            <person name="Paco A."/>
            <person name="Goncalves M.F.M."/>
            <person name="Rocha-Santos T.A.P."/>
            <person name="Alves A."/>
        </authorList>
    </citation>
    <scope>NUCLEOTIDE SEQUENCE</scope>
    <source>
        <strain evidence="8">ATCC 34329</strain>
    </source>
</reference>
<comment type="caution">
    <text evidence="8">The sequence shown here is derived from an EMBL/GenBank/DDBJ whole genome shotgun (WGS) entry which is preliminary data.</text>
</comment>
<evidence type="ECO:0008006" key="10">
    <source>
        <dbReference type="Google" id="ProtNLM"/>
    </source>
</evidence>
<dbReference type="PANTHER" id="PTHR13251">
    <property type="entry name" value="EPILEPSY HOLOPROSENCEPHALY CANDIDATE 1/TMEM1"/>
    <property type="match status" value="1"/>
</dbReference>
<dbReference type="Pfam" id="PF23274">
    <property type="entry name" value="DUF7077"/>
    <property type="match status" value="1"/>
</dbReference>
<dbReference type="GO" id="GO:0005829">
    <property type="term" value="C:cytosol"/>
    <property type="evidence" value="ECO:0007669"/>
    <property type="project" value="GOC"/>
</dbReference>
<feature type="domain" description="TRAPPC10/Trs130 N-terminal" evidence="6">
    <location>
        <begin position="265"/>
        <end position="448"/>
    </location>
</feature>
<dbReference type="GO" id="GO:0034498">
    <property type="term" value="P:early endosome to Golgi transport"/>
    <property type="evidence" value="ECO:0007669"/>
    <property type="project" value="TreeGrafter"/>
</dbReference>
<evidence type="ECO:0000259" key="5">
    <source>
        <dbReference type="Pfam" id="PF12584"/>
    </source>
</evidence>
<evidence type="ECO:0000259" key="6">
    <source>
        <dbReference type="Pfam" id="PF23036"/>
    </source>
</evidence>